<dbReference type="CDD" id="cd03255">
    <property type="entry name" value="ABC_MJ0796_LolCDE_FtsE"/>
    <property type="match status" value="1"/>
</dbReference>
<sequence>MLLNIKNVKKVFGRGANQTVALKDMNFSINEGEFVAIMGESGSGKSTLLNIIATFDTPTEGSVTIGGQDLSMLKNKEIAKFRRDTLGFVFQDFNVLHTMSNKDNILMPLVLSNVKPNVMEERLSRLAPKLGISEHLEKFPNQISGGQQQRVAIARALISNPSLLLADEPTGALDSKTSTDIMNLFQNINKDNQTILMVTHSTIDAAYASRVVFIKDGILYHEIYRGDESQNEFQKRISDSLSMLSERGE</sequence>
<dbReference type="PROSITE" id="PS50893">
    <property type="entry name" value="ABC_TRANSPORTER_2"/>
    <property type="match status" value="1"/>
</dbReference>
<dbReference type="GO" id="GO:0005524">
    <property type="term" value="F:ATP binding"/>
    <property type="evidence" value="ECO:0007669"/>
    <property type="project" value="UniProtKB-KW"/>
</dbReference>
<comment type="subunit">
    <text evidence="2">The complex is composed of two ATP-binding proteins (HrtA), two transmembrane proteins (HrtB) and a solute-binding protein.</text>
</comment>
<dbReference type="InterPro" id="IPR017911">
    <property type="entry name" value="MacB-like_ATP-bd"/>
</dbReference>
<dbReference type="SMART" id="SM00382">
    <property type="entry name" value="AAA"/>
    <property type="match status" value="1"/>
</dbReference>
<dbReference type="AlphaFoldDB" id="A0A1W7A905"/>
<evidence type="ECO:0000256" key="5">
    <source>
        <dbReference type="ARBA" id="ARBA00022840"/>
    </source>
</evidence>
<accession>A0A1W7A905</accession>
<dbReference type="RefSeq" id="WP_086041781.1">
    <property type="nucleotide sequence ID" value="NZ_CBCRZA010000003.1"/>
</dbReference>
<evidence type="ECO:0000256" key="3">
    <source>
        <dbReference type="ARBA" id="ARBA00022448"/>
    </source>
</evidence>
<reference evidence="10 11" key="1">
    <citation type="journal article" date="2017" name="Int. J. Syst. Evol. Microbiol.">
        <title>Macrococcus canis sp. nov., a skin bacterium associated with infections in dogs.</title>
        <authorList>
            <person name="Gobeli Brawand S."/>
            <person name="Cotting K."/>
            <person name="Gomez-Sanz E."/>
            <person name="Collaud A."/>
            <person name="Thomann A."/>
            <person name="Brodard I."/>
            <person name="Rodriguez-Campos S."/>
            <person name="Strauss C."/>
            <person name="Perreten V."/>
        </authorList>
    </citation>
    <scope>NUCLEOTIDE SEQUENCE [LARGE SCALE GENOMIC DNA]</scope>
    <source>
        <strain evidence="10 11">KM45013</strain>
    </source>
</reference>
<comment type="subcellular location">
    <subcellularLocation>
        <location evidence="1">Cell membrane</location>
        <topology evidence="1">Peripheral membrane protein</topology>
    </subcellularLocation>
</comment>
<dbReference type="GO" id="GO:0016887">
    <property type="term" value="F:ATP hydrolysis activity"/>
    <property type="evidence" value="ECO:0007669"/>
    <property type="project" value="InterPro"/>
</dbReference>
<evidence type="ECO:0000256" key="4">
    <source>
        <dbReference type="ARBA" id="ARBA00022741"/>
    </source>
</evidence>
<evidence type="ECO:0000256" key="8">
    <source>
        <dbReference type="ARBA" id="ARBA00024721"/>
    </source>
</evidence>
<evidence type="ECO:0000313" key="10">
    <source>
        <dbReference type="EMBL" id="ARQ06092.1"/>
    </source>
</evidence>
<evidence type="ECO:0000256" key="1">
    <source>
        <dbReference type="ARBA" id="ARBA00004202"/>
    </source>
</evidence>
<name>A0A1W7A905_9STAP</name>
<evidence type="ECO:0000256" key="2">
    <source>
        <dbReference type="ARBA" id="ARBA00011131"/>
    </source>
</evidence>
<organism evidence="10 11">
    <name type="scientific">Macrococcoides canis</name>
    <dbReference type="NCBI Taxonomy" id="1855823"/>
    <lineage>
        <taxon>Bacteria</taxon>
        <taxon>Bacillati</taxon>
        <taxon>Bacillota</taxon>
        <taxon>Bacilli</taxon>
        <taxon>Bacillales</taxon>
        <taxon>Staphylococcaceae</taxon>
        <taxon>Macrococcoides</taxon>
    </lineage>
</organism>
<dbReference type="PANTHER" id="PTHR42798">
    <property type="entry name" value="LIPOPROTEIN-RELEASING SYSTEM ATP-BINDING PROTEIN LOLD"/>
    <property type="match status" value="1"/>
</dbReference>
<feature type="domain" description="ABC transporter" evidence="9">
    <location>
        <begin position="3"/>
        <end position="241"/>
    </location>
</feature>
<dbReference type="InterPro" id="IPR003439">
    <property type="entry name" value="ABC_transporter-like_ATP-bd"/>
</dbReference>
<dbReference type="EMBL" id="CP021059">
    <property type="protein sequence ID" value="ARQ06092.1"/>
    <property type="molecule type" value="Genomic_DNA"/>
</dbReference>
<dbReference type="OrthoDB" id="9791546at2"/>
<keyword evidence="4" id="KW-0547">Nucleotide-binding</keyword>
<protein>
    <recommendedName>
        <fullName evidence="7">Putative hemin import ATP-binding protein HrtA</fullName>
    </recommendedName>
</protein>
<proteinExistence type="inferred from homology"/>
<dbReference type="GO" id="GO:0005886">
    <property type="term" value="C:plasma membrane"/>
    <property type="evidence" value="ECO:0007669"/>
    <property type="project" value="UniProtKB-SubCell"/>
</dbReference>
<dbReference type="InterPro" id="IPR017871">
    <property type="entry name" value="ABC_transporter-like_CS"/>
</dbReference>
<dbReference type="Proteomes" id="UP000194154">
    <property type="component" value="Chromosome"/>
</dbReference>
<keyword evidence="11" id="KW-1185">Reference proteome</keyword>
<dbReference type="PANTHER" id="PTHR42798:SF7">
    <property type="entry name" value="ALPHA-D-RIBOSE 1-METHYLPHOSPHONATE 5-TRIPHOSPHATE SYNTHASE SUBUNIT PHNL"/>
    <property type="match status" value="1"/>
</dbReference>
<evidence type="ECO:0000259" key="9">
    <source>
        <dbReference type="PROSITE" id="PS50893"/>
    </source>
</evidence>
<evidence type="ECO:0000313" key="11">
    <source>
        <dbReference type="Proteomes" id="UP000194154"/>
    </source>
</evidence>
<dbReference type="STRING" id="1855823.MCCS_04260"/>
<gene>
    <name evidence="10" type="primary">yxdL</name>
    <name evidence="10" type="ORF">MCCS_04260</name>
</gene>
<evidence type="ECO:0000256" key="6">
    <source>
        <dbReference type="ARBA" id="ARBA00024359"/>
    </source>
</evidence>
<dbReference type="InterPro" id="IPR027417">
    <property type="entry name" value="P-loop_NTPase"/>
</dbReference>
<dbReference type="SUPFAM" id="SSF52540">
    <property type="entry name" value="P-loop containing nucleoside triphosphate hydrolases"/>
    <property type="match status" value="1"/>
</dbReference>
<dbReference type="Pfam" id="PF00005">
    <property type="entry name" value="ABC_tran"/>
    <property type="match status" value="1"/>
</dbReference>
<keyword evidence="3" id="KW-0813">Transport</keyword>
<dbReference type="PROSITE" id="PS00211">
    <property type="entry name" value="ABC_TRANSPORTER_1"/>
    <property type="match status" value="1"/>
</dbReference>
<keyword evidence="5 10" id="KW-0067">ATP-binding</keyword>
<dbReference type="Gene3D" id="3.40.50.300">
    <property type="entry name" value="P-loop containing nucleotide triphosphate hydrolases"/>
    <property type="match status" value="1"/>
</dbReference>
<evidence type="ECO:0000256" key="7">
    <source>
        <dbReference type="ARBA" id="ARBA00024432"/>
    </source>
</evidence>
<comment type="similarity">
    <text evidence="6">Belongs to the ABC transporter superfamily. HrtA family.</text>
</comment>
<dbReference type="GO" id="GO:0022857">
    <property type="term" value="F:transmembrane transporter activity"/>
    <property type="evidence" value="ECO:0007669"/>
    <property type="project" value="UniProtKB-ARBA"/>
</dbReference>
<dbReference type="InterPro" id="IPR003593">
    <property type="entry name" value="AAA+_ATPase"/>
</dbReference>
<dbReference type="FunFam" id="3.40.50.300:FF:000032">
    <property type="entry name" value="Export ABC transporter ATP-binding protein"/>
    <property type="match status" value="1"/>
</dbReference>
<dbReference type="GeneID" id="35294573"/>
<dbReference type="KEGG" id="mcak:MCCS_04260"/>
<dbReference type="GO" id="GO:0098796">
    <property type="term" value="C:membrane protein complex"/>
    <property type="evidence" value="ECO:0007669"/>
    <property type="project" value="UniProtKB-ARBA"/>
</dbReference>
<comment type="function">
    <text evidence="8">Part of the ABC transporter complex hrt involved in hemin import. Responsible for energy coupling to the transport system.</text>
</comment>